<evidence type="ECO:0000313" key="2">
    <source>
        <dbReference type="Proteomes" id="UP001155057"/>
    </source>
</evidence>
<dbReference type="Proteomes" id="UP001155057">
    <property type="component" value="Unassembled WGS sequence"/>
</dbReference>
<accession>A0A9X2Q6Y8</accession>
<name>A0A9X2Q6Y8_9BACT</name>
<comment type="caution">
    <text evidence="1">The sequence shown here is derived from an EMBL/GenBank/DDBJ whole genome shotgun (WGS) entry which is preliminary data.</text>
</comment>
<organism evidence="1 2">
    <name type="scientific">Salinibacter ruber</name>
    <dbReference type="NCBI Taxonomy" id="146919"/>
    <lineage>
        <taxon>Bacteria</taxon>
        <taxon>Pseudomonadati</taxon>
        <taxon>Rhodothermota</taxon>
        <taxon>Rhodothermia</taxon>
        <taxon>Rhodothermales</taxon>
        <taxon>Salinibacteraceae</taxon>
        <taxon>Salinibacter</taxon>
    </lineage>
</organism>
<protein>
    <recommendedName>
        <fullName evidence="3">DUF4156 domain-containing protein</fullName>
    </recommendedName>
</protein>
<evidence type="ECO:0008006" key="3">
    <source>
        <dbReference type="Google" id="ProtNLM"/>
    </source>
</evidence>
<dbReference type="EMBL" id="JANUAE010000004">
    <property type="protein sequence ID" value="MCS3709745.1"/>
    <property type="molecule type" value="Genomic_DNA"/>
</dbReference>
<gene>
    <name evidence="1" type="ORF">GGP61_001349</name>
</gene>
<sequence length="129" mass="13275">MRYASLPFGALVCLLLLVAGGLLVGCASSEATILANAPENRSPVAPSNVAVYSDTSAVGCEYTRVAMVSTTGNVDNVSDDQMVADAKEKAGEVGANALIVSSIRESTNDSAFSGTQGEFLALLEERPCN</sequence>
<reference evidence="1" key="1">
    <citation type="submission" date="2022-08" db="EMBL/GenBank/DDBJ databases">
        <title>Genomic Encyclopedia of Type Strains, Phase V (KMG-V): Genome sequencing to study the core and pangenomes of soil and plant-associated prokaryotes.</title>
        <authorList>
            <person name="Whitman W."/>
        </authorList>
    </citation>
    <scope>NUCLEOTIDE SEQUENCE</scope>
    <source>
        <strain evidence="1">SP3049</strain>
    </source>
</reference>
<proteinExistence type="predicted"/>
<dbReference type="AlphaFoldDB" id="A0A9X2Q6Y8"/>
<dbReference type="RefSeq" id="WP_259123554.1">
    <property type="nucleotide sequence ID" value="NZ_JANTZO010000005.1"/>
</dbReference>
<dbReference type="PROSITE" id="PS51257">
    <property type="entry name" value="PROKAR_LIPOPROTEIN"/>
    <property type="match status" value="1"/>
</dbReference>
<evidence type="ECO:0000313" key="1">
    <source>
        <dbReference type="EMBL" id="MCS3709745.1"/>
    </source>
</evidence>